<feature type="transmembrane region" description="Helical" evidence="1">
    <location>
        <begin position="26"/>
        <end position="42"/>
    </location>
</feature>
<feature type="transmembrane region" description="Helical" evidence="1">
    <location>
        <begin position="135"/>
        <end position="162"/>
    </location>
</feature>
<name>A0ABP7HCU4_9PSEU</name>
<feature type="transmembrane region" description="Helical" evidence="1">
    <location>
        <begin position="174"/>
        <end position="195"/>
    </location>
</feature>
<keyword evidence="1" id="KW-0472">Membrane</keyword>
<feature type="transmembrane region" description="Helical" evidence="1">
    <location>
        <begin position="348"/>
        <end position="370"/>
    </location>
</feature>
<dbReference type="RefSeq" id="WP_237335228.1">
    <property type="nucleotide sequence ID" value="NZ_BAABCM010000001.1"/>
</dbReference>
<evidence type="ECO:0000256" key="1">
    <source>
        <dbReference type="SAM" id="Phobius"/>
    </source>
</evidence>
<evidence type="ECO:0000259" key="2">
    <source>
        <dbReference type="PROSITE" id="PS50850"/>
    </source>
</evidence>
<keyword evidence="1" id="KW-1133">Transmembrane helix</keyword>
<feature type="transmembrane region" description="Helical" evidence="1">
    <location>
        <begin position="49"/>
        <end position="70"/>
    </location>
</feature>
<feature type="transmembrane region" description="Helical" evidence="1">
    <location>
        <begin position="226"/>
        <end position="259"/>
    </location>
</feature>
<evidence type="ECO:0000313" key="3">
    <source>
        <dbReference type="EMBL" id="GAA3789769.1"/>
    </source>
</evidence>
<gene>
    <name evidence="3" type="ORF">GCM10022380_02620</name>
</gene>
<dbReference type="PROSITE" id="PS50850">
    <property type="entry name" value="MFS"/>
    <property type="match status" value="1"/>
</dbReference>
<feature type="transmembrane region" description="Helical" evidence="1">
    <location>
        <begin position="309"/>
        <end position="336"/>
    </location>
</feature>
<organism evidence="3 4">
    <name type="scientific">Amycolatopsis tucumanensis</name>
    <dbReference type="NCBI Taxonomy" id="401106"/>
    <lineage>
        <taxon>Bacteria</taxon>
        <taxon>Bacillati</taxon>
        <taxon>Actinomycetota</taxon>
        <taxon>Actinomycetes</taxon>
        <taxon>Pseudonocardiales</taxon>
        <taxon>Pseudonocardiaceae</taxon>
        <taxon>Amycolatopsis</taxon>
    </lineage>
</organism>
<feature type="transmembrane region" description="Helical" evidence="1">
    <location>
        <begin position="96"/>
        <end position="123"/>
    </location>
</feature>
<sequence>MPTALLSIGVLAAVLALATVRPVNMGVVGLVAAFFVGSLVGGESPDDLLASFPAELFVVLVGITYLFAIAKNNGTVQWLVEATFRLAGGRTSAIPWVFFLLSTAICGIGALPPAVGAILMPIAMSFATAHGLRPLLVSILIGLGSTAGSFAPTGLLGVIVHGVQEKNGLASDPLLLFASTFGIGTAVAVATYLLLARRQAPAVVAADSPGAATAPPSTSLSPQQGLTLLGFVVLTVGSLVFGLDIGFLALTVAAVLALTFPATSRSAVKEVSWDIILLMAGILTYIGVLQRNGTIDWLGTSVAGVDSPLLAGLLICLIGAVVSAFASTTGILGAVIPLTVPLIATGEIGAIGFVAALAISSSLVDVSPFSTGGAIAMANAPEPERRTIYRGLLRFSGAMAVVGPLLSWSILVAPGWL</sequence>
<comment type="caution">
    <text evidence="3">The sequence shown here is derived from an EMBL/GenBank/DDBJ whole genome shotgun (WGS) entry which is preliminary data.</text>
</comment>
<feature type="domain" description="Major facilitator superfamily (MFS) profile" evidence="2">
    <location>
        <begin position="230"/>
        <end position="417"/>
    </location>
</feature>
<feature type="transmembrane region" description="Helical" evidence="1">
    <location>
        <begin position="391"/>
        <end position="411"/>
    </location>
</feature>
<keyword evidence="1" id="KW-0812">Transmembrane</keyword>
<feature type="transmembrane region" description="Helical" evidence="1">
    <location>
        <begin position="271"/>
        <end position="288"/>
    </location>
</feature>
<dbReference type="InterPro" id="IPR020846">
    <property type="entry name" value="MFS_dom"/>
</dbReference>
<dbReference type="EMBL" id="BAABCM010000001">
    <property type="protein sequence ID" value="GAA3789769.1"/>
    <property type="molecule type" value="Genomic_DNA"/>
</dbReference>
<keyword evidence="4" id="KW-1185">Reference proteome</keyword>
<evidence type="ECO:0000313" key="4">
    <source>
        <dbReference type="Proteomes" id="UP001501624"/>
    </source>
</evidence>
<reference evidence="4" key="1">
    <citation type="journal article" date="2019" name="Int. J. Syst. Evol. Microbiol.">
        <title>The Global Catalogue of Microorganisms (GCM) 10K type strain sequencing project: providing services to taxonomists for standard genome sequencing and annotation.</title>
        <authorList>
            <consortium name="The Broad Institute Genomics Platform"/>
            <consortium name="The Broad Institute Genome Sequencing Center for Infectious Disease"/>
            <person name="Wu L."/>
            <person name="Ma J."/>
        </authorList>
    </citation>
    <scope>NUCLEOTIDE SEQUENCE [LARGE SCALE GENOMIC DNA]</scope>
    <source>
        <strain evidence="4">JCM 17017</strain>
    </source>
</reference>
<accession>A0ABP7HCU4</accession>
<proteinExistence type="predicted"/>
<protein>
    <submittedName>
        <fullName evidence="3">SLC13 family permease</fullName>
    </submittedName>
</protein>
<dbReference type="Proteomes" id="UP001501624">
    <property type="component" value="Unassembled WGS sequence"/>
</dbReference>
<dbReference type="Pfam" id="PF07158">
    <property type="entry name" value="MatC_N"/>
    <property type="match status" value="1"/>
</dbReference>
<dbReference type="InterPro" id="IPR009827">
    <property type="entry name" value="MatC_N"/>
</dbReference>